<evidence type="ECO:0000256" key="1">
    <source>
        <dbReference type="ARBA" id="ARBA00022448"/>
    </source>
</evidence>
<dbReference type="InterPro" id="IPR027417">
    <property type="entry name" value="P-loop_NTPase"/>
</dbReference>
<organism evidence="5">
    <name type="scientific">uncultured Thiotrichaceae bacterium</name>
    <dbReference type="NCBI Taxonomy" id="298394"/>
    <lineage>
        <taxon>Bacteria</taxon>
        <taxon>Pseudomonadati</taxon>
        <taxon>Pseudomonadota</taxon>
        <taxon>Gammaproteobacteria</taxon>
        <taxon>Thiotrichales</taxon>
        <taxon>Thiotrichaceae</taxon>
        <taxon>environmental samples</taxon>
    </lineage>
</organism>
<dbReference type="GO" id="GO:0005886">
    <property type="term" value="C:plasma membrane"/>
    <property type="evidence" value="ECO:0007669"/>
    <property type="project" value="TreeGrafter"/>
</dbReference>
<evidence type="ECO:0000256" key="2">
    <source>
        <dbReference type="ARBA" id="ARBA00022741"/>
    </source>
</evidence>
<evidence type="ECO:0000313" key="5">
    <source>
        <dbReference type="EMBL" id="CAA6827701.1"/>
    </source>
</evidence>
<dbReference type="EMBL" id="CACVAT010000444">
    <property type="protein sequence ID" value="CAA6827701.1"/>
    <property type="molecule type" value="Genomic_DNA"/>
</dbReference>
<protein>
    <submittedName>
        <fullName evidence="5">Branched-chain amino acid transport ATP-binding protein LivG (TC 3.A.1.4.1)</fullName>
    </submittedName>
</protein>
<keyword evidence="2" id="KW-0547">Nucleotide-binding</keyword>
<dbReference type="Gene3D" id="3.40.50.300">
    <property type="entry name" value="P-loop containing nucleotide triphosphate hydrolases"/>
    <property type="match status" value="1"/>
</dbReference>
<keyword evidence="1" id="KW-0813">Transport</keyword>
<dbReference type="SUPFAM" id="SSF52540">
    <property type="entry name" value="P-loop containing nucleoside triphosphate hydrolases"/>
    <property type="match status" value="1"/>
</dbReference>
<dbReference type="InterPro" id="IPR032823">
    <property type="entry name" value="BCA_ABC_TP_C"/>
</dbReference>
<sequence>MKKVSANRTILMVEHNLHVVAKLADQITVLQRGAILTEGDYATVSADPRVKEAYLGVAAEEVTA</sequence>
<dbReference type="GO" id="GO:0005524">
    <property type="term" value="F:ATP binding"/>
    <property type="evidence" value="ECO:0007669"/>
    <property type="project" value="UniProtKB-KW"/>
</dbReference>
<proteinExistence type="predicted"/>
<accession>A0A6S6UBI3</accession>
<dbReference type="InterPro" id="IPR051120">
    <property type="entry name" value="ABC_AA/LPS_Transport"/>
</dbReference>
<evidence type="ECO:0000259" key="4">
    <source>
        <dbReference type="Pfam" id="PF12399"/>
    </source>
</evidence>
<reference evidence="5" key="1">
    <citation type="submission" date="2020-01" db="EMBL/GenBank/DDBJ databases">
        <authorList>
            <person name="Meier V. D."/>
            <person name="Meier V D."/>
        </authorList>
    </citation>
    <scope>NUCLEOTIDE SEQUENCE</scope>
    <source>
        <strain evidence="5">HLG_WM_MAG_09</strain>
    </source>
</reference>
<evidence type="ECO:0000256" key="3">
    <source>
        <dbReference type="ARBA" id="ARBA00022840"/>
    </source>
</evidence>
<gene>
    <name evidence="5" type="ORF">HELGO_WM48207</name>
</gene>
<name>A0A6S6UBI3_9GAMM</name>
<dbReference type="PANTHER" id="PTHR45772">
    <property type="entry name" value="CONSERVED COMPONENT OF ABC TRANSPORTER FOR NATURAL AMINO ACIDS-RELATED"/>
    <property type="match status" value="1"/>
</dbReference>
<dbReference type="AlphaFoldDB" id="A0A6S6UBI3"/>
<dbReference type="PANTHER" id="PTHR45772:SF3">
    <property type="entry name" value="ABC TRANSPORTER ATP-BINDING PROTEIN"/>
    <property type="match status" value="1"/>
</dbReference>
<dbReference type="Pfam" id="PF12399">
    <property type="entry name" value="BCA_ABC_TP_C"/>
    <property type="match status" value="1"/>
</dbReference>
<feature type="domain" description="Branched-chain amino acid ATP-binding cassette transporter C-terminal" evidence="4">
    <location>
        <begin position="35"/>
        <end position="59"/>
    </location>
</feature>
<keyword evidence="3 5" id="KW-0067">ATP-binding</keyword>